<dbReference type="Proteomes" id="UP000521379">
    <property type="component" value="Unassembled WGS sequence"/>
</dbReference>
<feature type="compositionally biased region" description="Polar residues" evidence="1">
    <location>
        <begin position="441"/>
        <end position="455"/>
    </location>
</feature>
<evidence type="ECO:0000313" key="4">
    <source>
        <dbReference type="Proteomes" id="UP000521379"/>
    </source>
</evidence>
<dbReference type="Pfam" id="PF11268">
    <property type="entry name" value="DUF3071"/>
    <property type="match status" value="1"/>
</dbReference>
<organism evidence="3 4">
    <name type="scientific">Kocuria subflava</name>
    <dbReference type="NCBI Taxonomy" id="1736139"/>
    <lineage>
        <taxon>Bacteria</taxon>
        <taxon>Bacillati</taxon>
        <taxon>Actinomycetota</taxon>
        <taxon>Actinomycetes</taxon>
        <taxon>Micrococcales</taxon>
        <taxon>Micrococcaceae</taxon>
        <taxon>Kocuria</taxon>
    </lineage>
</organism>
<protein>
    <submittedName>
        <fullName evidence="3">DUF3071 domain-containing protein</fullName>
    </submittedName>
</protein>
<feature type="compositionally biased region" description="Polar residues" evidence="1">
    <location>
        <begin position="272"/>
        <end position="283"/>
    </location>
</feature>
<feature type="compositionally biased region" description="Low complexity" evidence="1">
    <location>
        <begin position="235"/>
        <end position="246"/>
    </location>
</feature>
<feature type="compositionally biased region" description="Polar residues" evidence="1">
    <location>
        <begin position="470"/>
        <end position="484"/>
    </location>
</feature>
<comment type="caution">
    <text evidence="3">The sequence shown here is derived from an EMBL/GenBank/DDBJ whole genome shotgun (WGS) entry which is preliminary data.</text>
</comment>
<evidence type="ECO:0000256" key="1">
    <source>
        <dbReference type="SAM" id="MobiDB-lite"/>
    </source>
</evidence>
<proteinExistence type="predicted"/>
<dbReference type="AlphaFoldDB" id="A0A846TQ33"/>
<name>A0A846TQ33_9MICC</name>
<evidence type="ECO:0000313" key="3">
    <source>
        <dbReference type="EMBL" id="NKE08929.1"/>
    </source>
</evidence>
<feature type="region of interest" description="Disordered" evidence="1">
    <location>
        <begin position="209"/>
        <end position="285"/>
    </location>
</feature>
<feature type="region of interest" description="Disordered" evidence="1">
    <location>
        <begin position="317"/>
        <end position="534"/>
    </location>
</feature>
<evidence type="ECO:0000259" key="2">
    <source>
        <dbReference type="Pfam" id="PF11268"/>
    </source>
</evidence>
<reference evidence="3 4" key="1">
    <citation type="submission" date="2020-02" db="EMBL/GenBank/DDBJ databases">
        <authorList>
            <person name="Sun Q."/>
        </authorList>
    </citation>
    <scope>NUCLEOTIDE SEQUENCE [LARGE SCALE GENOMIC DNA]</scope>
    <source>
        <strain evidence="3 4">YIM 13062</strain>
    </source>
</reference>
<feature type="domain" description="DUF3071" evidence="2">
    <location>
        <begin position="1"/>
        <end position="168"/>
    </location>
</feature>
<gene>
    <name evidence="3" type="ORF">GTW58_02980</name>
</gene>
<dbReference type="EMBL" id="JAAVUN010000003">
    <property type="protein sequence ID" value="NKE08929.1"/>
    <property type="molecule type" value="Genomic_DNA"/>
</dbReference>
<keyword evidence="4" id="KW-1185">Reference proteome</keyword>
<feature type="compositionally biased region" description="Polar residues" evidence="1">
    <location>
        <begin position="351"/>
        <end position="361"/>
    </location>
</feature>
<accession>A0A846TQ33</accession>
<dbReference type="RefSeq" id="WP_157980422.1">
    <property type="nucleotide sequence ID" value="NZ_JAAVUN010000003.1"/>
</dbReference>
<dbReference type="NCBIfam" id="NF040712">
    <property type="entry name" value="SepH"/>
    <property type="match status" value="1"/>
</dbReference>
<feature type="compositionally biased region" description="Polar residues" evidence="1">
    <location>
        <begin position="209"/>
        <end position="219"/>
    </location>
</feature>
<dbReference type="InterPro" id="IPR047682">
    <property type="entry name" value="SepH-like"/>
</dbReference>
<sequence length="534" mass="57350">MDELRLVGVHDDGEHLVLQDATGGRFLLVLDQQLRGTVQRARRVAPRRNTNVSGDFGPREIQARFRAGATVDEIVEESGWEAARVKRYEWPILAERAHVAREAQKVEVVTSTPRNASFRSVFDGEPQTLAQTVASHAADLGVATTSLDWDAWQRPDQQWQVTVRFRLSNPAVTPQDVVDQQPAAQWIFNPAGLTVTADNQWARLLTTTPEDSRALSGSDSLFGAPRTQATTHTVAPSSTPAEPAPEQSTADVAEPVAERAPDAASASGDAQHPTTATQGASAQDTDELLEVLEARRGRRLGQDTDSDDHLAEILGRNMGHVDRHPRPISAPQDSTLFDGPAHAAQGDADQSAGSDAVSHTQTRSDEAGADQEAPTQEATIHHLGRADERTKPATPVVEITDDDARPLDTSSQADQEESSVAAKASQDTVTHLRGARKEQGAHTNQAEETSQQAHQEPTDGAEANTGDAAGQNTATESTDTVAEQQSDEFPAADADSAAQEPAARPRPRGRVNSKRSRSSVPSWDEIVFGAKTDD</sequence>
<dbReference type="InterPro" id="IPR021421">
    <property type="entry name" value="DUF3071"/>
</dbReference>
<feature type="compositionally biased region" description="Basic residues" evidence="1">
    <location>
        <begin position="505"/>
        <end position="517"/>
    </location>
</feature>
<feature type="compositionally biased region" description="Low complexity" evidence="1">
    <location>
        <begin position="487"/>
        <end position="502"/>
    </location>
</feature>